<dbReference type="InterPro" id="IPR036047">
    <property type="entry name" value="F-box-like_dom_sf"/>
</dbReference>
<dbReference type="AlphaFoldDB" id="A0ABD3HLQ0"/>
<sequence length="591" mass="66249">MEEAGGGAKVITGLYLQELPQDVLALITSQISPQDVVSLSATCRRLRTACAADEIWLPHCEEIDCQFENPIDYSSWRKGMNSYCALYRFMVSVQSLLGLWLQWNPNLGNLVYITWGFISVVGVRFIKQELGPQGPDGGLMWMPTFEIVARPDGSSVFFLHGRKDHKVDFCCLGNFFPSCVSEVNVLQLGAETLLRKSSVLENSASANILSAVETRKELPVEECISPQLCRSAETRGKKKLFFDQEMLELAATEIGLQVPALLTRSAVFALRNTLQAEKSARTDLIMTPAERRVQLVQSSMKLKEESPEARSQFIHSLVLHARATHLAYNVGIAPYWPLMPRDTGHILYKVPAQKAEKGTDYAGLWAGTFGWPPGYNKEFGRSVWSVLLRYANLPWEQGQVLIATVLQEALVWIDDVPSRNGIGSVMFTAKLDEVSTKPFPWQTERDFQPVNIVDAFQGEGGYQGNQYFSCVRRDHTGAGDLYVHESGKLSFVWKERDFFGRIPVLTLERLDLRKCVVNGERVPAVSPLANFAYTVNSAEKVQFDPQVREVRCHVGIGLGVKVHYTYKITEARKLTHLREFSSCGLGSSEYM</sequence>
<protein>
    <recommendedName>
        <fullName evidence="1">F-box domain-containing protein</fullName>
    </recommendedName>
</protein>
<comment type="caution">
    <text evidence="2">The sequence shown here is derived from an EMBL/GenBank/DDBJ whole genome shotgun (WGS) entry which is preliminary data.</text>
</comment>
<evidence type="ECO:0000313" key="3">
    <source>
        <dbReference type="Proteomes" id="UP001633002"/>
    </source>
</evidence>
<proteinExistence type="predicted"/>
<keyword evidence="3" id="KW-1185">Reference proteome</keyword>
<dbReference type="Gene3D" id="1.20.1280.50">
    <property type="match status" value="1"/>
</dbReference>
<dbReference type="SUPFAM" id="SSF81383">
    <property type="entry name" value="F-box domain"/>
    <property type="match status" value="1"/>
</dbReference>
<gene>
    <name evidence="2" type="ORF">R1sor_004968</name>
</gene>
<evidence type="ECO:0000313" key="2">
    <source>
        <dbReference type="EMBL" id="KAL3691317.1"/>
    </source>
</evidence>
<dbReference type="PROSITE" id="PS50181">
    <property type="entry name" value="FBOX"/>
    <property type="match status" value="1"/>
</dbReference>
<dbReference type="Pfam" id="PF12937">
    <property type="entry name" value="F-box-like"/>
    <property type="match status" value="1"/>
</dbReference>
<dbReference type="PANTHER" id="PTHR31370">
    <property type="entry name" value="F-BOX PROTEIN FAMILY-LIKE"/>
    <property type="match status" value="1"/>
</dbReference>
<dbReference type="Proteomes" id="UP001633002">
    <property type="component" value="Unassembled WGS sequence"/>
</dbReference>
<dbReference type="InterPro" id="IPR040275">
    <property type="entry name" value="At5g39450-like"/>
</dbReference>
<evidence type="ECO:0000259" key="1">
    <source>
        <dbReference type="PROSITE" id="PS50181"/>
    </source>
</evidence>
<dbReference type="InterPro" id="IPR001810">
    <property type="entry name" value="F-box_dom"/>
</dbReference>
<accession>A0ABD3HLQ0</accession>
<reference evidence="2 3" key="1">
    <citation type="submission" date="2024-09" db="EMBL/GenBank/DDBJ databases">
        <title>Chromosome-scale assembly of Riccia sorocarpa.</title>
        <authorList>
            <person name="Paukszto L."/>
        </authorList>
    </citation>
    <scope>NUCLEOTIDE SEQUENCE [LARGE SCALE GENOMIC DNA]</scope>
    <source>
        <strain evidence="2">LP-2024</strain>
        <tissue evidence="2">Aerial parts of the thallus</tissue>
    </source>
</reference>
<organism evidence="2 3">
    <name type="scientific">Riccia sorocarpa</name>
    <dbReference type="NCBI Taxonomy" id="122646"/>
    <lineage>
        <taxon>Eukaryota</taxon>
        <taxon>Viridiplantae</taxon>
        <taxon>Streptophyta</taxon>
        <taxon>Embryophyta</taxon>
        <taxon>Marchantiophyta</taxon>
        <taxon>Marchantiopsida</taxon>
        <taxon>Marchantiidae</taxon>
        <taxon>Marchantiales</taxon>
        <taxon>Ricciaceae</taxon>
        <taxon>Riccia</taxon>
    </lineage>
</organism>
<dbReference type="EMBL" id="JBJQOH010000003">
    <property type="protein sequence ID" value="KAL3691317.1"/>
    <property type="molecule type" value="Genomic_DNA"/>
</dbReference>
<feature type="domain" description="F-box" evidence="1">
    <location>
        <begin position="13"/>
        <end position="59"/>
    </location>
</feature>
<dbReference type="SMART" id="SM00256">
    <property type="entry name" value="FBOX"/>
    <property type="match status" value="1"/>
</dbReference>
<name>A0ABD3HLQ0_9MARC</name>